<dbReference type="Proteomes" id="UP000179807">
    <property type="component" value="Unassembled WGS sequence"/>
</dbReference>
<keyword evidence="2" id="KW-1185">Reference proteome</keyword>
<dbReference type="EMBL" id="MLAK01000292">
    <property type="protein sequence ID" value="OHT14971.1"/>
    <property type="molecule type" value="Genomic_DNA"/>
</dbReference>
<proteinExistence type="predicted"/>
<organism evidence="1 2">
    <name type="scientific">Tritrichomonas foetus</name>
    <dbReference type="NCBI Taxonomy" id="1144522"/>
    <lineage>
        <taxon>Eukaryota</taxon>
        <taxon>Metamonada</taxon>
        <taxon>Parabasalia</taxon>
        <taxon>Tritrichomonadida</taxon>
        <taxon>Tritrichomonadidae</taxon>
        <taxon>Tritrichomonas</taxon>
    </lineage>
</organism>
<reference evidence="1" key="1">
    <citation type="submission" date="2016-10" db="EMBL/GenBank/DDBJ databases">
        <authorList>
            <person name="Benchimol M."/>
            <person name="Almeida L.G."/>
            <person name="Vasconcelos A.T."/>
            <person name="Perreira-Neves A."/>
            <person name="Rosa I.A."/>
            <person name="Tasca T."/>
            <person name="Bogo M.R."/>
            <person name="de Souza W."/>
        </authorList>
    </citation>
    <scope>NUCLEOTIDE SEQUENCE [LARGE SCALE GENOMIC DNA]</scope>
    <source>
        <strain evidence="1">K</strain>
    </source>
</reference>
<protein>
    <submittedName>
        <fullName evidence="1">Uncharacterized protein</fullName>
    </submittedName>
</protein>
<accession>A0A1J4KUM4</accession>
<comment type="caution">
    <text evidence="1">The sequence shown here is derived from an EMBL/GenBank/DDBJ whole genome shotgun (WGS) entry which is preliminary data.</text>
</comment>
<dbReference type="AlphaFoldDB" id="A0A1J4KUM4"/>
<name>A0A1J4KUM4_9EUKA</name>
<evidence type="ECO:0000313" key="1">
    <source>
        <dbReference type="EMBL" id="OHT14971.1"/>
    </source>
</evidence>
<gene>
    <name evidence="1" type="ORF">TRFO_14635</name>
</gene>
<evidence type="ECO:0000313" key="2">
    <source>
        <dbReference type="Proteomes" id="UP000179807"/>
    </source>
</evidence>
<dbReference type="RefSeq" id="XP_068368107.1">
    <property type="nucleotide sequence ID" value="XM_068497931.1"/>
</dbReference>
<dbReference type="GeneID" id="94832635"/>
<dbReference type="VEuPathDB" id="TrichDB:TRFO_14635"/>
<sequence>MDKKVMNEEETENTLQLLRSLRWPSHKLGYLMSSESDLPPYRVLAKMLRERKINQQMTWNKAQCIEALGGIENVNDYMTKNNIISENVRAAIENELQIQKEITDVIQQKVQGSADLIRQIVQNEETSHIDQQMQMFS</sequence>